<feature type="region of interest" description="Disordered" evidence="1">
    <location>
        <begin position="936"/>
        <end position="971"/>
    </location>
</feature>
<dbReference type="RefSeq" id="WP_132226344.1">
    <property type="nucleotide sequence ID" value="NZ_JANKBF010000015.1"/>
</dbReference>
<evidence type="ECO:0000313" key="5">
    <source>
        <dbReference type="EMBL" id="TCV99618.1"/>
    </source>
</evidence>
<dbReference type="Gene3D" id="3.40.50.1820">
    <property type="entry name" value="alpha/beta hydrolase"/>
    <property type="match status" value="1"/>
</dbReference>
<dbReference type="AlphaFoldDB" id="A0A4R3Z1K8"/>
<feature type="signal peptide" evidence="3">
    <location>
        <begin position="1"/>
        <end position="30"/>
    </location>
</feature>
<dbReference type="SUPFAM" id="SSF53474">
    <property type="entry name" value="alpha/beta-Hydrolases"/>
    <property type="match status" value="1"/>
</dbReference>
<dbReference type="GeneID" id="98915254"/>
<keyword evidence="2" id="KW-0812">Transmembrane</keyword>
<dbReference type="Gene3D" id="2.60.40.2180">
    <property type="match status" value="1"/>
</dbReference>
<dbReference type="Gene3D" id="3.60.15.10">
    <property type="entry name" value="Ribonuclease Z/Hydroxyacylglutathione hydrolase-like"/>
    <property type="match status" value="1"/>
</dbReference>
<feature type="chain" id="PRO_5020738722" evidence="3">
    <location>
        <begin position="31"/>
        <end position="1013"/>
    </location>
</feature>
<accession>A0A4R3Z1K8</accession>
<evidence type="ECO:0000256" key="2">
    <source>
        <dbReference type="SAM" id="Phobius"/>
    </source>
</evidence>
<keyword evidence="2" id="KW-1133">Transmembrane helix</keyword>
<dbReference type="InterPro" id="IPR036866">
    <property type="entry name" value="RibonucZ/Hydroxyglut_hydro"/>
</dbReference>
<dbReference type="Pfam" id="PF00753">
    <property type="entry name" value="Lactamase_B"/>
    <property type="match status" value="1"/>
</dbReference>
<reference evidence="5 6" key="1">
    <citation type="submission" date="2019-03" db="EMBL/GenBank/DDBJ databases">
        <title>Genomic Encyclopedia of Type Strains, Phase IV (KMG-IV): sequencing the most valuable type-strain genomes for metagenomic binning, comparative biology and taxonomic classification.</title>
        <authorList>
            <person name="Goeker M."/>
        </authorList>
    </citation>
    <scope>NUCLEOTIDE SEQUENCE [LARGE SCALE GENOMIC DNA]</scope>
    <source>
        <strain evidence="5 6">DSM 29487</strain>
    </source>
</reference>
<dbReference type="InterPro" id="IPR029058">
    <property type="entry name" value="AB_hydrolase_fold"/>
</dbReference>
<evidence type="ECO:0000256" key="3">
    <source>
        <dbReference type="SAM" id="SignalP"/>
    </source>
</evidence>
<evidence type="ECO:0000313" key="6">
    <source>
        <dbReference type="Proteomes" id="UP000295515"/>
    </source>
</evidence>
<proteinExistence type="predicted"/>
<keyword evidence="3" id="KW-0732">Signal</keyword>
<dbReference type="SUPFAM" id="SSF56281">
    <property type="entry name" value="Metallo-hydrolase/oxidoreductase"/>
    <property type="match status" value="1"/>
</dbReference>
<comment type="caution">
    <text evidence="5">The sequence shown here is derived from an EMBL/GenBank/DDBJ whole genome shotgun (WGS) entry which is preliminary data.</text>
</comment>
<keyword evidence="2" id="KW-0472">Membrane</keyword>
<dbReference type="GO" id="GO:0008236">
    <property type="term" value="F:serine-type peptidase activity"/>
    <property type="evidence" value="ECO:0007669"/>
    <property type="project" value="InterPro"/>
</dbReference>
<dbReference type="CDD" id="cd06262">
    <property type="entry name" value="metallo-hydrolase-like_MBL-fold"/>
    <property type="match status" value="1"/>
</dbReference>
<dbReference type="InterPro" id="IPR001375">
    <property type="entry name" value="Peptidase_S9_cat"/>
</dbReference>
<organism evidence="5 6">
    <name type="scientific">Longibaculum muris</name>
    <dbReference type="NCBI Taxonomy" id="1796628"/>
    <lineage>
        <taxon>Bacteria</taxon>
        <taxon>Bacillati</taxon>
        <taxon>Bacillota</taxon>
        <taxon>Erysipelotrichia</taxon>
        <taxon>Erysipelotrichales</taxon>
        <taxon>Coprobacillaceae</taxon>
        <taxon>Longibaculum</taxon>
    </lineage>
</organism>
<feature type="compositionally biased region" description="Low complexity" evidence="1">
    <location>
        <begin position="950"/>
        <end position="965"/>
    </location>
</feature>
<keyword evidence="6" id="KW-1185">Reference proteome</keyword>
<name>A0A4R3Z1K8_9FIRM</name>
<feature type="transmembrane region" description="Helical" evidence="2">
    <location>
        <begin position="987"/>
        <end position="1006"/>
    </location>
</feature>
<dbReference type="SMART" id="SM00849">
    <property type="entry name" value="Lactamase_B"/>
    <property type="match status" value="1"/>
</dbReference>
<sequence>MKKDFVKTIAKAFVATALTLSYIPMNSVHAIETSNIKISAVSDVSWCGEIPGFGTYPQRALSSITLEYDEDVNGKNLKKEDFVIQDILYPNEKIEVEDIDVNGNKIVLDVDTHSAAGVLTAPGGNFRRYVSEFKVKQMVDIVATNGNILSSKDTEKTFNQDNIRNIASDEFKDLKLDSQTSDNKIYVKYYLPENYSKNKKYPMVVHCTGGGQQYRTNTPDERLYGKDNFGVELDIDLTPKTFSTNAPEDTIMVTIQCLGENQPNKYNPGKDIDQTVQYFIDHYAVDTNRVYAVGNSQGGVFMSSAVYQAPQLFTAYLPCNTSIVSGDKSSEDKEAYKTMVEYCQTYVDNDISIWFHRGENDFTGPYTEVTIPYDVLVKMYKDKGYSQLDINKKVKQTKYSDDDFKTVGSTYYHGATGLMCLNKDAIDWVYKQTKDDSVQLTASYDKAINEVIIPRYEKDGTKTNQKVSELLKAHLNTKDLMATKDSKEKALTVDIQLKDVYLNSEYLNGKSEAGMSYYNMLNFYTNVKQVKQLLDANPGYSVIDSQKNKLDKVYIDELLGLLDQINDMDPKTNLKYDMDSVYDSKVFNQETTRGGTDVIATSQEGNVSLKFHIDSHGWWGYDLGADDSITSLVMGFDQKAIDADRAERESPITKQYGNFFVIEMENAGKGKWYMLNGTDLENPIIYVSSDGKEAFMIDVDFYGENVINQVIKSVIGDKCESLKIFLTHNHGDHVNNLAQIAKDERLKEITTLVWPENEPHTKLNGVDLVELFDYTTIKDMQTIIVADNTFQFIEIPDEHTPGGGQLADLTNKVLYSGDTLGAQVHLGGGTVMMSKIDSWLNGALKSAKYIEENDIRYNIGGHTPYLNNPQFASWVAKAIQYGKEQLASDPAWKGGLVIVENGKIVDSTRMGEIFAKGLSDRDELNIASINFINDLDHKEDSDDNQVPDSNDNQTPNNNDNQTPNNNDKKPIVDNQQTTVVKTEDQSLLAGFALTALMAFVVGVVVYKKRKENE</sequence>
<dbReference type="Pfam" id="PF00326">
    <property type="entry name" value="Peptidase_S9"/>
    <property type="match status" value="1"/>
</dbReference>
<evidence type="ECO:0000259" key="4">
    <source>
        <dbReference type="SMART" id="SM00849"/>
    </source>
</evidence>
<gene>
    <name evidence="5" type="ORF">EDD60_10858</name>
</gene>
<dbReference type="EMBL" id="SMCQ01000008">
    <property type="protein sequence ID" value="TCV99618.1"/>
    <property type="molecule type" value="Genomic_DNA"/>
</dbReference>
<evidence type="ECO:0000256" key="1">
    <source>
        <dbReference type="SAM" id="MobiDB-lite"/>
    </source>
</evidence>
<feature type="domain" description="Metallo-beta-lactamase" evidence="4">
    <location>
        <begin position="681"/>
        <end position="862"/>
    </location>
</feature>
<dbReference type="Proteomes" id="UP000295515">
    <property type="component" value="Unassembled WGS sequence"/>
</dbReference>
<dbReference type="InterPro" id="IPR001279">
    <property type="entry name" value="Metallo-B-lactamas"/>
</dbReference>
<protein>
    <submittedName>
        <fullName evidence="5">Putative peptidase</fullName>
    </submittedName>
</protein>
<dbReference type="GO" id="GO:0006508">
    <property type="term" value="P:proteolysis"/>
    <property type="evidence" value="ECO:0007669"/>
    <property type="project" value="InterPro"/>
</dbReference>